<sequence length="595" mass="66813">MQALICKCILHFKTPAYCSECKCFYSIFTLRDEMGNCISRNSLFHSWKQEESRRKDLPILEYAELSSTVGAEDLAANDLNNNSIPKLVITKPTPLSELSNNAQSFLNSINVMSGPKFELPIENIGNYAYNQIMKQPRHKEALVIFGTSRTTYRTLLKMIMHIADVVKNFYNENTDVHILLLSSNCCEIVAVILACHLCNIAVAVVKPSLADALIEDIQHLNVVALFCTDENTSVGKRLKKQLCLKDAYLIRSDEILRISDTDEEIKKISMKKKRSAFQNTKLLEQFSALNDPDRIALTLWTLGRSGKQKKVSISFFNLASSLAVIKKTIKLKESCRVLDLLPLHHPFGITLCLYNVLTSGCCMLMLYQLTPKVLLECLENEKVTFCFAVPPVIKFLATTCITNHNLSSLQQIFTVAAAINCSHVSMLQNRFPNLHLHNGYGLCETTSITHIAALSKNNNTCLIGSLMPNTECKIVNPVTGYAQCSNRIGEIAVRGPTIILSTTNNPTEMTYVDAHGWLHTGDFGFYDKEECFYVLGKMKSRTDEEYLQKIIHAGIDKIMYQKEAFSNENISTDVEITLDYPTSETDSSTSEENLI</sequence>
<keyword evidence="3" id="KW-0436">Ligase</keyword>
<evidence type="ECO:0000256" key="2">
    <source>
        <dbReference type="ARBA" id="ARBA00006432"/>
    </source>
</evidence>
<dbReference type="InterPro" id="IPR000873">
    <property type="entry name" value="AMP-dep_synth/lig_dom"/>
</dbReference>
<feature type="domain" description="AMP-dependent synthetase/ligase" evidence="5">
    <location>
        <begin position="133"/>
        <end position="498"/>
    </location>
</feature>
<dbReference type="GO" id="GO:0005777">
    <property type="term" value="C:peroxisome"/>
    <property type="evidence" value="ECO:0007669"/>
    <property type="project" value="UniProtKB-SubCell"/>
</dbReference>
<evidence type="ECO:0000256" key="3">
    <source>
        <dbReference type="ARBA" id="ARBA00022598"/>
    </source>
</evidence>
<comment type="similarity">
    <text evidence="2">Belongs to the ATP-dependent AMP-binding enzyme family.</text>
</comment>
<dbReference type="InterPro" id="IPR042099">
    <property type="entry name" value="ANL_N_sf"/>
</dbReference>
<dbReference type="Pfam" id="PF00501">
    <property type="entry name" value="AMP-binding"/>
    <property type="match status" value="1"/>
</dbReference>
<keyword evidence="6" id="KW-0560">Oxidoreductase</keyword>
<organism evidence="6 7">
    <name type="scientific">Trichinella patagoniensis</name>
    <dbReference type="NCBI Taxonomy" id="990121"/>
    <lineage>
        <taxon>Eukaryota</taxon>
        <taxon>Metazoa</taxon>
        <taxon>Ecdysozoa</taxon>
        <taxon>Nematoda</taxon>
        <taxon>Enoplea</taxon>
        <taxon>Dorylaimia</taxon>
        <taxon>Trichinellida</taxon>
        <taxon>Trichinellidae</taxon>
        <taxon>Trichinella</taxon>
    </lineage>
</organism>
<comment type="caution">
    <text evidence="6">The sequence shown here is derived from an EMBL/GenBank/DDBJ whole genome shotgun (WGS) entry which is preliminary data.</text>
</comment>
<name>A0A0V0ZXU7_9BILA</name>
<accession>A0A0V0ZXU7</accession>
<comment type="subcellular location">
    <subcellularLocation>
        <location evidence="1">Peroxisome</location>
    </subcellularLocation>
</comment>
<evidence type="ECO:0000313" key="7">
    <source>
        <dbReference type="Proteomes" id="UP000054783"/>
    </source>
</evidence>
<dbReference type="SUPFAM" id="SSF56801">
    <property type="entry name" value="Acetyl-CoA synthetase-like"/>
    <property type="match status" value="1"/>
</dbReference>
<reference evidence="6 7" key="1">
    <citation type="submission" date="2015-01" db="EMBL/GenBank/DDBJ databases">
        <title>Evolution of Trichinella species and genotypes.</title>
        <authorList>
            <person name="Korhonen P.K."/>
            <person name="Edoardo P."/>
            <person name="Giuseppe L.R."/>
            <person name="Gasser R.B."/>
        </authorList>
    </citation>
    <scope>NUCLEOTIDE SEQUENCE [LARGE SCALE GENOMIC DNA]</scope>
    <source>
        <strain evidence="6">ISS2496</strain>
    </source>
</reference>
<evidence type="ECO:0000259" key="5">
    <source>
        <dbReference type="Pfam" id="PF00501"/>
    </source>
</evidence>
<dbReference type="OrthoDB" id="10253869at2759"/>
<dbReference type="Gene3D" id="3.40.50.12780">
    <property type="entry name" value="N-terminal domain of ligase-like"/>
    <property type="match status" value="1"/>
</dbReference>
<keyword evidence="7" id="KW-1185">Reference proteome</keyword>
<dbReference type="STRING" id="990121.A0A0V0ZXU7"/>
<proteinExistence type="inferred from homology"/>
<protein>
    <submittedName>
        <fullName evidence="6">Luciferin 4-monooxygenase</fullName>
    </submittedName>
</protein>
<dbReference type="Proteomes" id="UP000054783">
    <property type="component" value="Unassembled WGS sequence"/>
</dbReference>
<dbReference type="PANTHER" id="PTHR24096:SF149">
    <property type="entry name" value="AMP-BINDING DOMAIN-CONTAINING PROTEIN-RELATED"/>
    <property type="match status" value="1"/>
</dbReference>
<dbReference type="PANTHER" id="PTHR24096">
    <property type="entry name" value="LONG-CHAIN-FATTY-ACID--COA LIGASE"/>
    <property type="match status" value="1"/>
</dbReference>
<gene>
    <name evidence="6" type="ORF">T12_10864</name>
</gene>
<evidence type="ECO:0000313" key="6">
    <source>
        <dbReference type="EMBL" id="KRY16921.1"/>
    </source>
</evidence>
<dbReference type="GO" id="GO:0004497">
    <property type="term" value="F:monooxygenase activity"/>
    <property type="evidence" value="ECO:0007669"/>
    <property type="project" value="UniProtKB-KW"/>
</dbReference>
<keyword evidence="4" id="KW-0576">Peroxisome</keyword>
<evidence type="ECO:0000256" key="1">
    <source>
        <dbReference type="ARBA" id="ARBA00004275"/>
    </source>
</evidence>
<dbReference type="EMBL" id="JYDQ01000070">
    <property type="protein sequence ID" value="KRY16921.1"/>
    <property type="molecule type" value="Genomic_DNA"/>
</dbReference>
<dbReference type="GO" id="GO:0016405">
    <property type="term" value="F:CoA-ligase activity"/>
    <property type="evidence" value="ECO:0007669"/>
    <property type="project" value="TreeGrafter"/>
</dbReference>
<keyword evidence="6" id="KW-0503">Monooxygenase</keyword>
<dbReference type="AlphaFoldDB" id="A0A0V0ZXU7"/>
<evidence type="ECO:0000256" key="4">
    <source>
        <dbReference type="ARBA" id="ARBA00023140"/>
    </source>
</evidence>